<proteinExistence type="predicted"/>
<dbReference type="AlphaFoldDB" id="A0A4V3YWD9"/>
<organism evidence="1 2">
    <name type="scientific">Lampropedia aestuarii</name>
    <dbReference type="NCBI Taxonomy" id="2562762"/>
    <lineage>
        <taxon>Bacteria</taxon>
        <taxon>Pseudomonadati</taxon>
        <taxon>Pseudomonadota</taxon>
        <taxon>Betaproteobacteria</taxon>
        <taxon>Burkholderiales</taxon>
        <taxon>Comamonadaceae</taxon>
        <taxon>Lampropedia</taxon>
    </lineage>
</organism>
<sequence length="162" mass="17390">MNATVSITPYTPTQKNGQIVCNLLFDELLESVQAVSRAIDHGQKDGVKSPDQIWPETTIGWNCESAIALVIRDLETLKGHSYDLTDLSSRVFQVESALSVIRAVAPESAGYVCRTLDGAIKLAGVAGCLIMDCIAPGKPSSAKIEPEVRRAARRANKEAAHA</sequence>
<dbReference type="Proteomes" id="UP000306236">
    <property type="component" value="Unassembled WGS sequence"/>
</dbReference>
<reference evidence="1 2" key="1">
    <citation type="submission" date="2019-04" db="EMBL/GenBank/DDBJ databases">
        <title>Lampropedia sp YIM MLB12 draf genome.</title>
        <authorList>
            <person name="Wang Y.-X."/>
        </authorList>
    </citation>
    <scope>NUCLEOTIDE SEQUENCE [LARGE SCALE GENOMIC DNA]</scope>
    <source>
        <strain evidence="1 2">YIM MLB12</strain>
    </source>
</reference>
<evidence type="ECO:0000313" key="1">
    <source>
        <dbReference type="EMBL" id="THJ30972.1"/>
    </source>
</evidence>
<gene>
    <name evidence="1" type="ORF">E8K88_16545</name>
</gene>
<evidence type="ECO:0000313" key="2">
    <source>
        <dbReference type="Proteomes" id="UP000306236"/>
    </source>
</evidence>
<protein>
    <submittedName>
        <fullName evidence="1">Uncharacterized protein</fullName>
    </submittedName>
</protein>
<comment type="caution">
    <text evidence="1">The sequence shown here is derived from an EMBL/GenBank/DDBJ whole genome shotgun (WGS) entry which is preliminary data.</text>
</comment>
<dbReference type="EMBL" id="SSWX01000030">
    <property type="protein sequence ID" value="THJ30972.1"/>
    <property type="molecule type" value="Genomic_DNA"/>
</dbReference>
<accession>A0A4V3YWD9</accession>
<dbReference type="RefSeq" id="WP_136407784.1">
    <property type="nucleotide sequence ID" value="NZ_SSWX01000030.1"/>
</dbReference>
<name>A0A4V3YWD9_9BURK</name>
<keyword evidence="2" id="KW-1185">Reference proteome</keyword>